<organism evidence="2 3">
    <name type="scientific">Kitasatospora purpeofusca</name>
    <dbReference type="NCBI Taxonomy" id="67352"/>
    <lineage>
        <taxon>Bacteria</taxon>
        <taxon>Bacillati</taxon>
        <taxon>Actinomycetota</taxon>
        <taxon>Actinomycetes</taxon>
        <taxon>Kitasatosporales</taxon>
        <taxon>Streptomycetaceae</taxon>
        <taxon>Kitasatospora</taxon>
    </lineage>
</organism>
<gene>
    <name evidence="2" type="ORF">OHA16_39640</name>
</gene>
<evidence type="ECO:0000313" key="2">
    <source>
        <dbReference type="EMBL" id="WUQ88577.1"/>
    </source>
</evidence>
<accession>A0ABZ1UEN8</accession>
<dbReference type="CDD" id="cd06587">
    <property type="entry name" value="VOC"/>
    <property type="match status" value="1"/>
</dbReference>
<evidence type="ECO:0000313" key="3">
    <source>
        <dbReference type="Proteomes" id="UP001432222"/>
    </source>
</evidence>
<dbReference type="SUPFAM" id="SSF54593">
    <property type="entry name" value="Glyoxalase/Bleomycin resistance protein/Dihydroxybiphenyl dioxygenase"/>
    <property type="match status" value="1"/>
</dbReference>
<feature type="domain" description="VOC" evidence="1">
    <location>
        <begin position="5"/>
        <end position="113"/>
    </location>
</feature>
<dbReference type="InterPro" id="IPR029068">
    <property type="entry name" value="Glyas_Bleomycin-R_OHBP_Dase"/>
</dbReference>
<dbReference type="Proteomes" id="UP001432222">
    <property type="component" value="Chromosome"/>
</dbReference>
<keyword evidence="3" id="KW-1185">Reference proteome</keyword>
<protein>
    <submittedName>
        <fullName evidence="2">VOC family protein</fullName>
    </submittedName>
</protein>
<sequence>MRILGLVFAGTSTPHRSQMASFLGDTLALPRVQVDGVEADLFELPDGSTFAVASPGGMGDTPRSVGFLVDNLDAAAAVLREANVAVGPIGENGRERYRHFRAPDGELYELVERKGDTP</sequence>
<dbReference type="InterPro" id="IPR037523">
    <property type="entry name" value="VOC_core"/>
</dbReference>
<dbReference type="Gene3D" id="3.10.180.10">
    <property type="entry name" value="2,3-Dihydroxybiphenyl 1,2-Dioxygenase, domain 1"/>
    <property type="match status" value="1"/>
</dbReference>
<reference evidence="2" key="1">
    <citation type="submission" date="2022-10" db="EMBL/GenBank/DDBJ databases">
        <title>The complete genomes of actinobacterial strains from the NBC collection.</title>
        <authorList>
            <person name="Joergensen T.S."/>
            <person name="Alvarez Arevalo M."/>
            <person name="Sterndorff E.B."/>
            <person name="Faurdal D."/>
            <person name="Vuksanovic O."/>
            <person name="Mourched A.-S."/>
            <person name="Charusanti P."/>
            <person name="Shaw S."/>
            <person name="Blin K."/>
            <person name="Weber T."/>
        </authorList>
    </citation>
    <scope>NUCLEOTIDE SEQUENCE</scope>
    <source>
        <strain evidence="2">NBC_00222</strain>
    </source>
</reference>
<name>A0ABZ1UEN8_9ACTN</name>
<proteinExistence type="predicted"/>
<dbReference type="RefSeq" id="WP_328959123.1">
    <property type="nucleotide sequence ID" value="NZ_CP108110.1"/>
</dbReference>
<dbReference type="PROSITE" id="PS51819">
    <property type="entry name" value="VOC"/>
    <property type="match status" value="1"/>
</dbReference>
<dbReference type="EMBL" id="CP108110">
    <property type="protein sequence ID" value="WUQ88577.1"/>
    <property type="molecule type" value="Genomic_DNA"/>
</dbReference>
<evidence type="ECO:0000259" key="1">
    <source>
        <dbReference type="PROSITE" id="PS51819"/>
    </source>
</evidence>